<keyword evidence="3" id="KW-1185">Reference proteome</keyword>
<organism evidence="2 3">
    <name type="scientific">Folsomia candida</name>
    <name type="common">Springtail</name>
    <dbReference type="NCBI Taxonomy" id="158441"/>
    <lineage>
        <taxon>Eukaryota</taxon>
        <taxon>Metazoa</taxon>
        <taxon>Ecdysozoa</taxon>
        <taxon>Arthropoda</taxon>
        <taxon>Hexapoda</taxon>
        <taxon>Collembola</taxon>
        <taxon>Entomobryomorpha</taxon>
        <taxon>Isotomoidea</taxon>
        <taxon>Isotomidae</taxon>
        <taxon>Proisotominae</taxon>
        <taxon>Folsomia</taxon>
    </lineage>
</organism>
<evidence type="ECO:0000313" key="2">
    <source>
        <dbReference type="EMBL" id="OXA60365.1"/>
    </source>
</evidence>
<feature type="region of interest" description="Disordered" evidence="1">
    <location>
        <begin position="223"/>
        <end position="251"/>
    </location>
</feature>
<sequence length="282" mass="31796">MVSERLNLDSVGHNEVFYLDPQSNLITTRTAEALKSDVYEIHRLFLQYWSDSTKVIRDFTLGYSSLTSAKEINKSVRNNQNRRKSLHTPGSKDTGCSYEDDMTPGCTALKENLVCLVIFASDAYTGLQLRHRARRLKKDDKGSIRPENGERFLAENGTRNKLDEMLMSVINQARKRVVSVDTVALPLPTIKTKAKGCADRRTTMKRTPIKIVNAMRLAVGQLKSGKEESKHDNVSENETVTTSPRDETITAPQVMTKRRALLPIQAKPLKQSKLDFTVVKKT</sequence>
<protein>
    <submittedName>
        <fullName evidence="2">Uncharacterized protein</fullName>
    </submittedName>
</protein>
<dbReference type="OrthoDB" id="8922241at2759"/>
<dbReference type="EMBL" id="LNIX01000002">
    <property type="protein sequence ID" value="OXA60365.1"/>
    <property type="molecule type" value="Genomic_DNA"/>
</dbReference>
<dbReference type="AlphaFoldDB" id="A0A226ERV4"/>
<name>A0A226ERV4_FOLCA</name>
<proteinExistence type="predicted"/>
<reference evidence="2 3" key="1">
    <citation type="submission" date="2015-12" db="EMBL/GenBank/DDBJ databases">
        <title>The genome of Folsomia candida.</title>
        <authorList>
            <person name="Faddeeva A."/>
            <person name="Derks M.F."/>
            <person name="Anvar Y."/>
            <person name="Smit S."/>
            <person name="Van Straalen N."/>
            <person name="Roelofs D."/>
        </authorList>
    </citation>
    <scope>NUCLEOTIDE SEQUENCE [LARGE SCALE GENOMIC DNA]</scope>
    <source>
        <strain evidence="2 3">VU population</strain>
        <tissue evidence="2">Whole body</tissue>
    </source>
</reference>
<feature type="compositionally biased region" description="Basic and acidic residues" evidence="1">
    <location>
        <begin position="224"/>
        <end position="234"/>
    </location>
</feature>
<accession>A0A226ERV4</accession>
<feature type="region of interest" description="Disordered" evidence="1">
    <location>
        <begin position="76"/>
        <end position="98"/>
    </location>
</feature>
<evidence type="ECO:0000313" key="3">
    <source>
        <dbReference type="Proteomes" id="UP000198287"/>
    </source>
</evidence>
<gene>
    <name evidence="2" type="ORF">Fcan01_05641</name>
</gene>
<dbReference type="Proteomes" id="UP000198287">
    <property type="component" value="Unassembled WGS sequence"/>
</dbReference>
<comment type="caution">
    <text evidence="2">The sequence shown here is derived from an EMBL/GenBank/DDBJ whole genome shotgun (WGS) entry which is preliminary data.</text>
</comment>
<evidence type="ECO:0000256" key="1">
    <source>
        <dbReference type="SAM" id="MobiDB-lite"/>
    </source>
</evidence>